<organism evidence="1 2">
    <name type="scientific">Vermiconidia calcicola</name>
    <dbReference type="NCBI Taxonomy" id="1690605"/>
    <lineage>
        <taxon>Eukaryota</taxon>
        <taxon>Fungi</taxon>
        <taxon>Dikarya</taxon>
        <taxon>Ascomycota</taxon>
        <taxon>Pezizomycotina</taxon>
        <taxon>Dothideomycetes</taxon>
        <taxon>Dothideomycetidae</taxon>
        <taxon>Mycosphaerellales</taxon>
        <taxon>Extremaceae</taxon>
        <taxon>Vermiconidia</taxon>
    </lineage>
</organism>
<evidence type="ECO:0000313" key="2">
    <source>
        <dbReference type="Proteomes" id="UP001281147"/>
    </source>
</evidence>
<reference evidence="1" key="1">
    <citation type="submission" date="2023-07" db="EMBL/GenBank/DDBJ databases">
        <title>Black Yeasts Isolated from many extreme environments.</title>
        <authorList>
            <person name="Coleine C."/>
            <person name="Stajich J.E."/>
            <person name="Selbmann L."/>
        </authorList>
    </citation>
    <scope>NUCLEOTIDE SEQUENCE</scope>
    <source>
        <strain evidence="1">CCFEE 5714</strain>
    </source>
</reference>
<accession>A0ACC3NYK1</accession>
<comment type="caution">
    <text evidence="1">The sequence shown here is derived from an EMBL/GenBank/DDBJ whole genome shotgun (WGS) entry which is preliminary data.</text>
</comment>
<dbReference type="EMBL" id="JAUTXU010000002">
    <property type="protein sequence ID" value="KAK3725375.1"/>
    <property type="molecule type" value="Genomic_DNA"/>
</dbReference>
<keyword evidence="2" id="KW-1185">Reference proteome</keyword>
<evidence type="ECO:0000313" key="1">
    <source>
        <dbReference type="EMBL" id="KAK3725375.1"/>
    </source>
</evidence>
<name>A0ACC3NYK1_9PEZI</name>
<proteinExistence type="predicted"/>
<sequence>MLAIVNGSDSEGCRITPSSPSSQASTAVASDNAITPTAIAAHGDIVLRVEHEIGKGKAVRSFRVDSPTLRSSSKYFERLLQPGRFGEAANIEAKHKGICERYGSVAHAPAEELPIVDIEELGRINVRTIDGLVSDFLHILHGKDIQAHPSVANLANLAIVADRFDAAKIVNDYVRRNKMIRALEGKTTHKQDAMLTEEKVRQRLLVGIMLDYPAWVDRYSARMITKGWVGGEPEISTALWWDLPSRVEDELSFRRDCVLDTIQSLQAHFLRLYTSRDRQCKLGYDSSTQ</sequence>
<dbReference type="Proteomes" id="UP001281147">
    <property type="component" value="Unassembled WGS sequence"/>
</dbReference>
<protein>
    <submittedName>
        <fullName evidence="1">Uncharacterized protein</fullName>
    </submittedName>
</protein>
<gene>
    <name evidence="1" type="ORF">LTR37_000345</name>
</gene>